<organism evidence="2 3">
    <name type="scientific">Lutzomyia longipalpis</name>
    <name type="common">Sand fly</name>
    <dbReference type="NCBI Taxonomy" id="7200"/>
    <lineage>
        <taxon>Eukaryota</taxon>
        <taxon>Metazoa</taxon>
        <taxon>Ecdysozoa</taxon>
        <taxon>Arthropoda</taxon>
        <taxon>Hexapoda</taxon>
        <taxon>Insecta</taxon>
        <taxon>Pterygota</taxon>
        <taxon>Neoptera</taxon>
        <taxon>Endopterygota</taxon>
        <taxon>Diptera</taxon>
        <taxon>Nematocera</taxon>
        <taxon>Psychodoidea</taxon>
        <taxon>Psychodidae</taxon>
        <taxon>Lutzomyia</taxon>
        <taxon>Lutzomyia</taxon>
    </lineage>
</organism>
<dbReference type="EMBL" id="AJWK01024646">
    <property type="status" value="NOT_ANNOTATED_CDS"/>
    <property type="molecule type" value="Genomic_DNA"/>
</dbReference>
<feature type="transmembrane region" description="Helical" evidence="1">
    <location>
        <begin position="41"/>
        <end position="61"/>
    </location>
</feature>
<keyword evidence="1" id="KW-0812">Transmembrane</keyword>
<dbReference type="Gene3D" id="1.20.1250.20">
    <property type="entry name" value="MFS general substrate transporter like domains"/>
    <property type="match status" value="1"/>
</dbReference>
<keyword evidence="3" id="KW-1185">Reference proteome</keyword>
<proteinExistence type="predicted"/>
<evidence type="ECO:0000256" key="1">
    <source>
        <dbReference type="SAM" id="Phobius"/>
    </source>
</evidence>
<reference evidence="2" key="1">
    <citation type="submission" date="2020-05" db="UniProtKB">
        <authorList>
            <consortium name="EnsemblMetazoa"/>
        </authorList>
    </citation>
    <scope>IDENTIFICATION</scope>
    <source>
        <strain evidence="2">Jacobina</strain>
    </source>
</reference>
<name>A0A1B0CRD7_LUTLO</name>
<dbReference type="VEuPathDB" id="VectorBase:LLONM1_000069"/>
<evidence type="ECO:0000313" key="2">
    <source>
        <dbReference type="EnsemblMetazoa" id="LLOJ007435-PA"/>
    </source>
</evidence>
<dbReference type="EnsemblMetazoa" id="LLOJ007435-RA">
    <property type="protein sequence ID" value="LLOJ007435-PA"/>
    <property type="gene ID" value="LLOJ007435"/>
</dbReference>
<accession>A0A1B0CRD7</accession>
<dbReference type="VEuPathDB" id="VectorBase:LLOJ007435"/>
<keyword evidence="1" id="KW-0472">Membrane</keyword>
<keyword evidence="1" id="KW-1133">Transmembrane helix</keyword>
<sequence length="154" mass="17512">MLRYSEDTKQIDADIDFWSSRQDQIAFGTIFENVNNDGDTGIVETLLVASGFIVGTILGAFTRFRINPKYLLVSCGIIMGILLIIIGNNDLLQRSTNRAKRNFGYIPAVLFCNFSSSFYAFGYRRSVSVYQHHLIEREKLLLWRSLSVTIAWAT</sequence>
<evidence type="ECO:0000313" key="3">
    <source>
        <dbReference type="Proteomes" id="UP000092461"/>
    </source>
</evidence>
<dbReference type="Proteomes" id="UP000092461">
    <property type="component" value="Unassembled WGS sequence"/>
</dbReference>
<dbReference type="AlphaFoldDB" id="A0A1B0CRD7"/>
<protein>
    <submittedName>
        <fullName evidence="2">Uncharacterized protein</fullName>
    </submittedName>
</protein>
<dbReference type="InterPro" id="IPR036259">
    <property type="entry name" value="MFS_trans_sf"/>
</dbReference>
<feature type="transmembrane region" description="Helical" evidence="1">
    <location>
        <begin position="103"/>
        <end position="121"/>
    </location>
</feature>
<feature type="transmembrane region" description="Helical" evidence="1">
    <location>
        <begin position="70"/>
        <end position="88"/>
    </location>
</feature>